<dbReference type="GeneID" id="94295044"/>
<evidence type="ECO:0000313" key="3">
    <source>
        <dbReference type="Proteomes" id="UP000018208"/>
    </source>
</evidence>
<gene>
    <name evidence="2" type="ORF">SS50377_21021</name>
</gene>
<evidence type="ECO:0000313" key="2">
    <source>
        <dbReference type="EMBL" id="KAH0577667.1"/>
    </source>
</evidence>
<keyword evidence="3" id="KW-1185">Reference proteome</keyword>
<proteinExistence type="predicted"/>
<keyword evidence="1" id="KW-0175">Coiled coil</keyword>
<protein>
    <submittedName>
        <fullName evidence="2">Uncharacterized protein</fullName>
    </submittedName>
</protein>
<comment type="caution">
    <text evidence="2">The sequence shown here is derived from an EMBL/GenBank/DDBJ whole genome shotgun (WGS) entry which is preliminary data.</text>
</comment>
<evidence type="ECO:0000256" key="1">
    <source>
        <dbReference type="SAM" id="Coils"/>
    </source>
</evidence>
<reference evidence="2 3" key="1">
    <citation type="journal article" date="2014" name="PLoS Genet.">
        <title>The Genome of Spironucleus salmonicida Highlights a Fish Pathogen Adapted to Fluctuating Environments.</title>
        <authorList>
            <person name="Xu F."/>
            <person name="Jerlstrom-Hultqvist J."/>
            <person name="Einarsson E."/>
            <person name="Astvaldsson A."/>
            <person name="Svard S.G."/>
            <person name="Andersson J.O."/>
        </authorList>
    </citation>
    <scope>NUCLEOTIDE SEQUENCE [LARGE SCALE GENOMIC DNA]</scope>
    <source>
        <strain evidence="2 3">ATCC 50377</strain>
    </source>
</reference>
<sequence>MSSEINTLSIKKHDLQLDVTIVKNKYLKALISLSMLQSKYQEQIQQKPDFLNPKQQEIDEVCVKVEEKIEFQRIENDFLREQLLEIKRKHSENEKIIVEIPPSIQPEINLLQDKINDLKKRNEIAQKRLEQMFKTEKLNTPSILENI</sequence>
<dbReference type="RefSeq" id="XP_067768440.1">
    <property type="nucleotide sequence ID" value="XM_067904958.1"/>
</dbReference>
<feature type="coiled-coil region" evidence="1">
    <location>
        <begin position="62"/>
        <end position="135"/>
    </location>
</feature>
<organism evidence="2 3">
    <name type="scientific">Spironucleus salmonicida</name>
    <dbReference type="NCBI Taxonomy" id="348837"/>
    <lineage>
        <taxon>Eukaryota</taxon>
        <taxon>Metamonada</taxon>
        <taxon>Diplomonadida</taxon>
        <taxon>Hexamitidae</taxon>
        <taxon>Hexamitinae</taxon>
        <taxon>Spironucleus</taxon>
    </lineage>
</organism>
<dbReference type="KEGG" id="ssao:94295044"/>
<dbReference type="AlphaFoldDB" id="A0A9P8S223"/>
<dbReference type="EMBL" id="AUWU02000001">
    <property type="protein sequence ID" value="KAH0577667.1"/>
    <property type="molecule type" value="Genomic_DNA"/>
</dbReference>
<dbReference type="Proteomes" id="UP000018208">
    <property type="component" value="Unassembled WGS sequence"/>
</dbReference>
<name>A0A9P8S223_9EUKA</name>
<accession>A0A9P8S223</accession>